<dbReference type="EMBL" id="JAIWYP010000003">
    <property type="protein sequence ID" value="KAH3854868.1"/>
    <property type="molecule type" value="Genomic_DNA"/>
</dbReference>
<dbReference type="AlphaFoldDB" id="A0A9D4LBS0"/>
<reference evidence="1" key="2">
    <citation type="submission" date="2020-11" db="EMBL/GenBank/DDBJ databases">
        <authorList>
            <person name="McCartney M.A."/>
            <person name="Auch B."/>
            <person name="Kono T."/>
            <person name="Mallez S."/>
            <person name="Becker A."/>
            <person name="Gohl D.M."/>
            <person name="Silverstein K.A.T."/>
            <person name="Koren S."/>
            <person name="Bechman K.B."/>
            <person name="Herman A."/>
            <person name="Abrahante J.E."/>
            <person name="Garbe J."/>
        </authorList>
    </citation>
    <scope>NUCLEOTIDE SEQUENCE</scope>
    <source>
        <strain evidence="1">Duluth1</strain>
        <tissue evidence="1">Whole animal</tissue>
    </source>
</reference>
<reference evidence="1" key="1">
    <citation type="journal article" date="2019" name="bioRxiv">
        <title>The Genome of the Zebra Mussel, Dreissena polymorpha: A Resource for Invasive Species Research.</title>
        <authorList>
            <person name="McCartney M.A."/>
            <person name="Auch B."/>
            <person name="Kono T."/>
            <person name="Mallez S."/>
            <person name="Zhang Y."/>
            <person name="Obille A."/>
            <person name="Becker A."/>
            <person name="Abrahante J.E."/>
            <person name="Garbe J."/>
            <person name="Badalamenti J.P."/>
            <person name="Herman A."/>
            <person name="Mangelson H."/>
            <person name="Liachko I."/>
            <person name="Sullivan S."/>
            <person name="Sone E.D."/>
            <person name="Koren S."/>
            <person name="Silverstein K.A.T."/>
            <person name="Beckman K.B."/>
            <person name="Gohl D.M."/>
        </authorList>
    </citation>
    <scope>NUCLEOTIDE SEQUENCE</scope>
    <source>
        <strain evidence="1">Duluth1</strain>
        <tissue evidence="1">Whole animal</tissue>
    </source>
</reference>
<keyword evidence="2" id="KW-1185">Reference proteome</keyword>
<evidence type="ECO:0000313" key="1">
    <source>
        <dbReference type="EMBL" id="KAH3854868.1"/>
    </source>
</evidence>
<accession>A0A9D4LBS0</accession>
<proteinExistence type="predicted"/>
<name>A0A9D4LBS0_DREPO</name>
<comment type="caution">
    <text evidence="1">The sequence shown here is derived from an EMBL/GenBank/DDBJ whole genome shotgun (WGS) entry which is preliminary data.</text>
</comment>
<sequence length="130" mass="15099">MYVWPETDEYSHEALDAIKMARMRESDGENAMIRWRQYDMTIAFSTSYYRTIALSQSYCRTVALSSSYCRVLAFSSSRSRILAIVLSHSRHRVVALSSSYYRILVIVLSRSCIHTLWILMCTHDGPYIIP</sequence>
<dbReference type="Proteomes" id="UP000828390">
    <property type="component" value="Unassembled WGS sequence"/>
</dbReference>
<protein>
    <submittedName>
        <fullName evidence="1">Uncharacterized protein</fullName>
    </submittedName>
</protein>
<evidence type="ECO:0000313" key="2">
    <source>
        <dbReference type="Proteomes" id="UP000828390"/>
    </source>
</evidence>
<organism evidence="1 2">
    <name type="scientific">Dreissena polymorpha</name>
    <name type="common">Zebra mussel</name>
    <name type="synonym">Mytilus polymorpha</name>
    <dbReference type="NCBI Taxonomy" id="45954"/>
    <lineage>
        <taxon>Eukaryota</taxon>
        <taxon>Metazoa</taxon>
        <taxon>Spiralia</taxon>
        <taxon>Lophotrochozoa</taxon>
        <taxon>Mollusca</taxon>
        <taxon>Bivalvia</taxon>
        <taxon>Autobranchia</taxon>
        <taxon>Heteroconchia</taxon>
        <taxon>Euheterodonta</taxon>
        <taxon>Imparidentia</taxon>
        <taxon>Neoheterodontei</taxon>
        <taxon>Myida</taxon>
        <taxon>Dreissenoidea</taxon>
        <taxon>Dreissenidae</taxon>
        <taxon>Dreissena</taxon>
    </lineage>
</organism>
<gene>
    <name evidence="1" type="ORF">DPMN_097426</name>
</gene>